<dbReference type="Proteomes" id="UP000215127">
    <property type="component" value="Chromosome 11"/>
</dbReference>
<feature type="region of interest" description="Disordered" evidence="4">
    <location>
        <begin position="298"/>
        <end position="322"/>
    </location>
</feature>
<dbReference type="Pfam" id="PF00378">
    <property type="entry name" value="ECH_1"/>
    <property type="match status" value="1"/>
</dbReference>
<dbReference type="STRING" id="1276538.A0A1X7S687"/>
<proteinExistence type="inferred from homology"/>
<evidence type="ECO:0000256" key="4">
    <source>
        <dbReference type="SAM" id="MobiDB-lite"/>
    </source>
</evidence>
<protein>
    <submittedName>
        <fullName evidence="5">Uncharacterized protein</fullName>
    </submittedName>
</protein>
<gene>
    <name evidence="5" type="ORF">ZT3D7_G10347</name>
</gene>
<comment type="similarity">
    <text evidence="1">Belongs to the enoyl-CoA hydratase/isomerase family.</text>
</comment>
<reference evidence="5 6" key="1">
    <citation type="submission" date="2016-06" db="EMBL/GenBank/DDBJ databases">
        <authorList>
            <person name="Kjaerup R.B."/>
            <person name="Dalgaard T.S."/>
            <person name="Juul-Madsen H.R."/>
        </authorList>
    </citation>
    <scope>NUCLEOTIDE SEQUENCE [LARGE SCALE GENOMIC DNA]</scope>
</reference>
<dbReference type="GO" id="GO:0006635">
    <property type="term" value="P:fatty acid beta-oxidation"/>
    <property type="evidence" value="ECO:0007669"/>
    <property type="project" value="TreeGrafter"/>
</dbReference>
<organism evidence="5 6">
    <name type="scientific">Zymoseptoria tritici (strain ST99CH_3D7)</name>
    <dbReference type="NCBI Taxonomy" id="1276538"/>
    <lineage>
        <taxon>Eukaryota</taxon>
        <taxon>Fungi</taxon>
        <taxon>Dikarya</taxon>
        <taxon>Ascomycota</taxon>
        <taxon>Pezizomycotina</taxon>
        <taxon>Dothideomycetes</taxon>
        <taxon>Dothideomycetidae</taxon>
        <taxon>Mycosphaerellales</taxon>
        <taxon>Mycosphaerellaceae</taxon>
        <taxon>Zymoseptoria</taxon>
    </lineage>
</organism>
<evidence type="ECO:0000313" key="5">
    <source>
        <dbReference type="EMBL" id="SMQ55192.1"/>
    </source>
</evidence>
<dbReference type="SUPFAM" id="SSF52096">
    <property type="entry name" value="ClpP/crotonase"/>
    <property type="match status" value="1"/>
</dbReference>
<dbReference type="Gene3D" id="3.90.226.10">
    <property type="entry name" value="2-enoyl-CoA Hydratase, Chain A, domain 1"/>
    <property type="match status" value="1"/>
</dbReference>
<dbReference type="PANTHER" id="PTHR11941">
    <property type="entry name" value="ENOYL-COA HYDRATASE-RELATED"/>
    <property type="match status" value="1"/>
</dbReference>
<evidence type="ECO:0000313" key="6">
    <source>
        <dbReference type="Proteomes" id="UP000215127"/>
    </source>
</evidence>
<feature type="region of interest" description="Disordered" evidence="4">
    <location>
        <begin position="471"/>
        <end position="523"/>
    </location>
</feature>
<evidence type="ECO:0000256" key="1">
    <source>
        <dbReference type="ARBA" id="ARBA00005254"/>
    </source>
</evidence>
<dbReference type="AlphaFoldDB" id="A0A1X7S687"/>
<dbReference type="Gene3D" id="1.10.12.10">
    <property type="entry name" value="Lyase 2-enoyl-coa Hydratase, Chain A, domain 2"/>
    <property type="match status" value="1"/>
</dbReference>
<sequence length="558" mass="59777">MFALAQHTARRTLSRQQWTKVIVSAANYSSGSLSSTIRISSIPAPHTGEITVLSLNRPRARNAISTALLGELNTVVEQLHAQGDKSSTRALILTSESDDAFCAGADLKERLTFTEEDTRNFLKTLRHTFTRLSTLPIPTISAISSIAFGGGLELALCTNFRVLASTASIGLPETRLAIIPGGGGTYRLPALIGETRARDLILTGRRVSGEEAYFIGLADRLVQISEQELGEKGVARGRVLEEATAMAKGICEGGPVAIRAAQAAVSGWRDGEGSENKAYERVIPTKDRLEALTAFGEKRKPSFQGRQSPGDGGLLEHQPPALRPPEESCFGPTCGWMSDMHAVALSHGRVSSTTIEDLLTKAAQRTDGRVVWKYPKQPVLLAIGGSGKPTRYDALVDTAVMRSALQAIATNAGVVDAHTIQLYYIRRGMLRAGAYVADSLKGIAGRAAAAIAGHSVQALNNGLTAMYAGTRNNDMDMQNPHAKDDINHDDEDGIDNKDDENNDAEGETDQHQPTVAMLSGQYHDENGELVQVSKADLSPQIVALVSTVLTEFPVKDST</sequence>
<dbReference type="InterPro" id="IPR014748">
    <property type="entry name" value="Enoyl-CoA_hydra_C"/>
</dbReference>
<accession>A0A1X7S687</accession>
<dbReference type="FunFam" id="3.90.226.10:FF:000058">
    <property type="entry name" value="Enoyl-CoA hydratase/isomerase family protein"/>
    <property type="match status" value="1"/>
</dbReference>
<name>A0A1X7S687_ZYMT9</name>
<feature type="compositionally biased region" description="Acidic residues" evidence="4">
    <location>
        <begin position="487"/>
        <end position="507"/>
    </location>
</feature>
<dbReference type="InterPro" id="IPR029045">
    <property type="entry name" value="ClpP/crotonase-like_dom_sf"/>
</dbReference>
<evidence type="ECO:0000256" key="2">
    <source>
        <dbReference type="ARBA" id="ARBA00023026"/>
    </source>
</evidence>
<dbReference type="GO" id="GO:0005739">
    <property type="term" value="C:mitochondrion"/>
    <property type="evidence" value="ECO:0007669"/>
    <property type="project" value="TreeGrafter"/>
</dbReference>
<dbReference type="GO" id="GO:0016829">
    <property type="term" value="F:lyase activity"/>
    <property type="evidence" value="ECO:0007669"/>
    <property type="project" value="UniProtKB-KW"/>
</dbReference>
<keyword evidence="3" id="KW-0456">Lyase</keyword>
<dbReference type="PANTHER" id="PTHR11941:SF171">
    <property type="entry name" value="SD19268P"/>
    <property type="match status" value="1"/>
</dbReference>
<keyword evidence="2" id="KW-0843">Virulence</keyword>
<evidence type="ECO:0000256" key="3">
    <source>
        <dbReference type="ARBA" id="ARBA00023239"/>
    </source>
</evidence>
<dbReference type="InterPro" id="IPR001753">
    <property type="entry name" value="Enoyl-CoA_hydra/iso"/>
</dbReference>
<keyword evidence="6" id="KW-1185">Reference proteome</keyword>
<dbReference type="EMBL" id="LT853702">
    <property type="protein sequence ID" value="SMQ55192.1"/>
    <property type="molecule type" value="Genomic_DNA"/>
</dbReference>
<dbReference type="CDD" id="cd06558">
    <property type="entry name" value="crotonase-like"/>
    <property type="match status" value="1"/>
</dbReference>